<dbReference type="InterPro" id="IPR001128">
    <property type="entry name" value="Cyt_P450"/>
</dbReference>
<dbReference type="EMBL" id="JAULSR010000002">
    <property type="protein sequence ID" value="KAK0630464.1"/>
    <property type="molecule type" value="Genomic_DNA"/>
</dbReference>
<keyword evidence="7 8" id="KW-0349">Heme</keyword>
<dbReference type="PRINTS" id="PR00465">
    <property type="entry name" value="EP450IV"/>
</dbReference>
<keyword evidence="11" id="KW-1185">Reference proteome</keyword>
<dbReference type="GO" id="GO:0016705">
    <property type="term" value="F:oxidoreductase activity, acting on paired donors, with incorporation or reduction of molecular oxygen"/>
    <property type="evidence" value="ECO:0007669"/>
    <property type="project" value="InterPro"/>
</dbReference>
<dbReference type="SUPFAM" id="SSF48264">
    <property type="entry name" value="Cytochrome P450"/>
    <property type="match status" value="1"/>
</dbReference>
<evidence type="ECO:0000256" key="4">
    <source>
        <dbReference type="ARBA" id="ARBA00023002"/>
    </source>
</evidence>
<dbReference type="PANTHER" id="PTHR46206:SF7">
    <property type="entry name" value="P450, PUTATIVE (EUROFUNG)-RELATED"/>
    <property type="match status" value="1"/>
</dbReference>
<evidence type="ECO:0000313" key="10">
    <source>
        <dbReference type="EMBL" id="KAK0630464.1"/>
    </source>
</evidence>
<keyword evidence="9" id="KW-0472">Membrane</keyword>
<evidence type="ECO:0000256" key="2">
    <source>
        <dbReference type="ARBA" id="ARBA00010617"/>
    </source>
</evidence>
<feature type="binding site" description="axial binding residue" evidence="7">
    <location>
        <position position="455"/>
    </location>
    <ligand>
        <name>heme</name>
        <dbReference type="ChEBI" id="CHEBI:30413"/>
    </ligand>
    <ligandPart>
        <name>Fe</name>
        <dbReference type="ChEBI" id="CHEBI:18248"/>
    </ligandPart>
</feature>
<dbReference type="GO" id="GO:0005506">
    <property type="term" value="F:iron ion binding"/>
    <property type="evidence" value="ECO:0007669"/>
    <property type="project" value="InterPro"/>
</dbReference>
<dbReference type="Proteomes" id="UP001174934">
    <property type="component" value="Unassembled WGS sequence"/>
</dbReference>
<dbReference type="PANTHER" id="PTHR46206">
    <property type="entry name" value="CYTOCHROME P450"/>
    <property type="match status" value="1"/>
</dbReference>
<evidence type="ECO:0000256" key="5">
    <source>
        <dbReference type="ARBA" id="ARBA00023004"/>
    </source>
</evidence>
<keyword evidence="6 8" id="KW-0503">Monooxygenase</keyword>
<protein>
    <submittedName>
        <fullName evidence="10">Ent-kaurene oxidase</fullName>
    </submittedName>
</protein>
<proteinExistence type="inferred from homology"/>
<feature type="transmembrane region" description="Helical" evidence="9">
    <location>
        <begin position="6"/>
        <end position="27"/>
    </location>
</feature>
<comment type="caution">
    <text evidence="10">The sequence shown here is derived from an EMBL/GenBank/DDBJ whole genome shotgun (WGS) entry which is preliminary data.</text>
</comment>
<dbReference type="CDD" id="cd11041">
    <property type="entry name" value="CYP503A1-like"/>
    <property type="match status" value="1"/>
</dbReference>
<evidence type="ECO:0000256" key="6">
    <source>
        <dbReference type="ARBA" id="ARBA00023033"/>
    </source>
</evidence>
<name>A0AA39XAQ6_9PEZI</name>
<keyword evidence="4 8" id="KW-0560">Oxidoreductase</keyword>
<dbReference type="InterPro" id="IPR036396">
    <property type="entry name" value="Cyt_P450_sf"/>
</dbReference>
<evidence type="ECO:0000256" key="3">
    <source>
        <dbReference type="ARBA" id="ARBA00022723"/>
    </source>
</evidence>
<comment type="cofactor">
    <cofactor evidence="1 7">
        <name>heme</name>
        <dbReference type="ChEBI" id="CHEBI:30413"/>
    </cofactor>
</comment>
<evidence type="ECO:0000256" key="8">
    <source>
        <dbReference type="RuleBase" id="RU000461"/>
    </source>
</evidence>
<sequence length="512" mass="58160">MAAQLLDIVLVGGLIAFSLLILPKLLLLGASPSLSNFPLNGGHHGIYPKRLMAFLFHAEQLYKEGYAKFQHAIYRMTTVDGERLVIPYSYLEELRQRPDDEINQPKALKLLLEAQYTHLEPDSPIINHVIRADLTHNLPRINLRISKEVDRCMETELPPCDDWTPVVINQALLRIVAIVSGSIFIGPEHCRKEEYLYSSINFTVDVFSAVRALKRWPRFLRPIMQYFTPQLRAIERHKTQARSFLEPIIKERRAMMQHAQSPSELPDDALQWMLNKSPNFGMEGKDDEMAVMQLGLSMAAIHTTSQAATHTLFDIAANPKIIPELRKEISTVLESTNGVMTTQALFQMKLLDSVMKESQRLNPPNMARFARFVEKPVTLKDGTKLPAGVVVETPHIAITRDPKLFPNPNTFNPHRFANLRAGLSPDPIGYKNTEQYQFVTTTKENASFGYGRHACPGRFFAANEIKLIVARLLLDYDIRLPDGVSERYRNIVVASVVNADSSREVLLRKMRR</sequence>
<dbReference type="AlphaFoldDB" id="A0AA39XAQ6"/>
<evidence type="ECO:0000256" key="9">
    <source>
        <dbReference type="SAM" id="Phobius"/>
    </source>
</evidence>
<dbReference type="Gene3D" id="1.10.630.10">
    <property type="entry name" value="Cytochrome P450"/>
    <property type="match status" value="1"/>
</dbReference>
<keyword evidence="5 7" id="KW-0408">Iron</keyword>
<dbReference type="Pfam" id="PF00067">
    <property type="entry name" value="p450"/>
    <property type="match status" value="1"/>
</dbReference>
<evidence type="ECO:0000313" key="11">
    <source>
        <dbReference type="Proteomes" id="UP001174934"/>
    </source>
</evidence>
<organism evidence="10 11">
    <name type="scientific">Bombardia bombarda</name>
    <dbReference type="NCBI Taxonomy" id="252184"/>
    <lineage>
        <taxon>Eukaryota</taxon>
        <taxon>Fungi</taxon>
        <taxon>Dikarya</taxon>
        <taxon>Ascomycota</taxon>
        <taxon>Pezizomycotina</taxon>
        <taxon>Sordariomycetes</taxon>
        <taxon>Sordariomycetidae</taxon>
        <taxon>Sordariales</taxon>
        <taxon>Lasiosphaeriaceae</taxon>
        <taxon>Bombardia</taxon>
    </lineage>
</organism>
<accession>A0AA39XAQ6</accession>
<dbReference type="PROSITE" id="PS00086">
    <property type="entry name" value="CYTOCHROME_P450"/>
    <property type="match status" value="1"/>
</dbReference>
<dbReference type="InterPro" id="IPR002403">
    <property type="entry name" value="Cyt_P450_E_grp-IV"/>
</dbReference>
<reference evidence="10" key="1">
    <citation type="submission" date="2023-06" db="EMBL/GenBank/DDBJ databases">
        <title>Genome-scale phylogeny and comparative genomics of the fungal order Sordariales.</title>
        <authorList>
            <consortium name="Lawrence Berkeley National Laboratory"/>
            <person name="Hensen N."/>
            <person name="Bonometti L."/>
            <person name="Westerberg I."/>
            <person name="Brannstrom I.O."/>
            <person name="Guillou S."/>
            <person name="Cros-Aarteil S."/>
            <person name="Calhoun S."/>
            <person name="Haridas S."/>
            <person name="Kuo A."/>
            <person name="Mondo S."/>
            <person name="Pangilinan J."/>
            <person name="Riley R."/>
            <person name="LaButti K."/>
            <person name="Andreopoulos B."/>
            <person name="Lipzen A."/>
            <person name="Chen C."/>
            <person name="Yanf M."/>
            <person name="Daum C."/>
            <person name="Ng V."/>
            <person name="Clum A."/>
            <person name="Steindorff A."/>
            <person name="Ohm R."/>
            <person name="Martin F."/>
            <person name="Silar P."/>
            <person name="Natvig D."/>
            <person name="Lalanne C."/>
            <person name="Gautier V."/>
            <person name="Ament-velasquez S.L."/>
            <person name="Kruys A."/>
            <person name="Hutchinson M.I."/>
            <person name="Powell A.J."/>
            <person name="Barry K."/>
            <person name="Miller A.N."/>
            <person name="Grigoriev I.V."/>
            <person name="Debuchy R."/>
            <person name="Gladieux P."/>
            <person name="Thoren M.H."/>
            <person name="Johannesson H."/>
        </authorList>
    </citation>
    <scope>NUCLEOTIDE SEQUENCE</scope>
    <source>
        <strain evidence="10">SMH3391-2</strain>
    </source>
</reference>
<dbReference type="GO" id="GO:0020037">
    <property type="term" value="F:heme binding"/>
    <property type="evidence" value="ECO:0007669"/>
    <property type="project" value="InterPro"/>
</dbReference>
<comment type="similarity">
    <text evidence="2 8">Belongs to the cytochrome P450 family.</text>
</comment>
<dbReference type="InterPro" id="IPR017972">
    <property type="entry name" value="Cyt_P450_CS"/>
</dbReference>
<evidence type="ECO:0000256" key="1">
    <source>
        <dbReference type="ARBA" id="ARBA00001971"/>
    </source>
</evidence>
<keyword evidence="9" id="KW-1133">Transmembrane helix</keyword>
<dbReference type="GO" id="GO:0004497">
    <property type="term" value="F:monooxygenase activity"/>
    <property type="evidence" value="ECO:0007669"/>
    <property type="project" value="UniProtKB-KW"/>
</dbReference>
<keyword evidence="3 7" id="KW-0479">Metal-binding</keyword>
<evidence type="ECO:0000256" key="7">
    <source>
        <dbReference type="PIRSR" id="PIRSR602403-1"/>
    </source>
</evidence>
<gene>
    <name evidence="10" type="ORF">B0T17DRAFT_506934</name>
</gene>
<keyword evidence="9" id="KW-0812">Transmembrane</keyword>